<dbReference type="Gene3D" id="1.25.40.10">
    <property type="entry name" value="Tetratricopeptide repeat domain"/>
    <property type="match status" value="2"/>
</dbReference>
<dbReference type="PROSITE" id="PS00636">
    <property type="entry name" value="DNAJ_1"/>
    <property type="match status" value="1"/>
</dbReference>
<dbReference type="InterPro" id="IPR052423">
    <property type="entry name" value="EMIR"/>
</dbReference>
<dbReference type="InterPro" id="IPR019734">
    <property type="entry name" value="TPR_rpt"/>
</dbReference>
<dbReference type="Pfam" id="PF00226">
    <property type="entry name" value="DnaJ"/>
    <property type="match status" value="1"/>
</dbReference>
<comment type="caution">
    <text evidence="4">The sequence shown here is derived from an EMBL/GenBank/DDBJ whole genome shotgun (WGS) entry which is preliminary data.</text>
</comment>
<dbReference type="STRING" id="448386.A0A2V3IS52"/>
<evidence type="ECO:0000259" key="3">
    <source>
        <dbReference type="PROSITE" id="PS50076"/>
    </source>
</evidence>
<feature type="repeat" description="TPR" evidence="1">
    <location>
        <begin position="91"/>
        <end position="124"/>
    </location>
</feature>
<dbReference type="Gene3D" id="1.10.287.110">
    <property type="entry name" value="DnaJ domain"/>
    <property type="match status" value="1"/>
</dbReference>
<dbReference type="InterPro" id="IPR011990">
    <property type="entry name" value="TPR-like_helical_dom_sf"/>
</dbReference>
<evidence type="ECO:0000256" key="2">
    <source>
        <dbReference type="SAM" id="MobiDB-lite"/>
    </source>
</evidence>
<feature type="region of interest" description="Disordered" evidence="2">
    <location>
        <begin position="711"/>
        <end position="743"/>
    </location>
</feature>
<accession>A0A2V3IS52</accession>
<dbReference type="PROSITE" id="PS50005">
    <property type="entry name" value="TPR"/>
    <property type="match status" value="1"/>
</dbReference>
<dbReference type="Proteomes" id="UP000247409">
    <property type="component" value="Unassembled WGS sequence"/>
</dbReference>
<dbReference type="CDD" id="cd06257">
    <property type="entry name" value="DnaJ"/>
    <property type="match status" value="1"/>
</dbReference>
<dbReference type="SUPFAM" id="SSF46565">
    <property type="entry name" value="Chaperone J-domain"/>
    <property type="match status" value="1"/>
</dbReference>
<dbReference type="PROSITE" id="PS50076">
    <property type="entry name" value="DNAJ_2"/>
    <property type="match status" value="1"/>
</dbReference>
<keyword evidence="1" id="KW-0802">TPR repeat</keyword>
<evidence type="ECO:0000256" key="1">
    <source>
        <dbReference type="PROSITE-ProRule" id="PRU00339"/>
    </source>
</evidence>
<evidence type="ECO:0000313" key="5">
    <source>
        <dbReference type="Proteomes" id="UP000247409"/>
    </source>
</evidence>
<dbReference type="OrthoDB" id="2768at2759"/>
<dbReference type="EMBL" id="NBIV01000077">
    <property type="protein sequence ID" value="PXF44946.1"/>
    <property type="molecule type" value="Genomic_DNA"/>
</dbReference>
<dbReference type="InterPro" id="IPR018253">
    <property type="entry name" value="DnaJ_domain_CS"/>
</dbReference>
<dbReference type="SMART" id="SM00271">
    <property type="entry name" value="DnaJ"/>
    <property type="match status" value="1"/>
</dbReference>
<dbReference type="PANTHER" id="PTHR44094:SF8">
    <property type="entry name" value="DNAJ HEAT SHOCK N-TERMINAL DOMAIN-CONTAINING PROTEIN-RELATED"/>
    <property type="match status" value="1"/>
</dbReference>
<dbReference type="InterPro" id="IPR026894">
    <property type="entry name" value="DnaJ_X"/>
</dbReference>
<dbReference type="InterPro" id="IPR001623">
    <property type="entry name" value="DnaJ_domain"/>
</dbReference>
<dbReference type="PRINTS" id="PR00625">
    <property type="entry name" value="JDOMAIN"/>
</dbReference>
<feature type="region of interest" description="Disordered" evidence="2">
    <location>
        <begin position="628"/>
        <end position="648"/>
    </location>
</feature>
<dbReference type="AlphaFoldDB" id="A0A2V3IS52"/>
<name>A0A2V3IS52_9FLOR</name>
<organism evidence="4 5">
    <name type="scientific">Gracilariopsis chorda</name>
    <dbReference type="NCBI Taxonomy" id="448386"/>
    <lineage>
        <taxon>Eukaryota</taxon>
        <taxon>Rhodophyta</taxon>
        <taxon>Florideophyceae</taxon>
        <taxon>Rhodymeniophycidae</taxon>
        <taxon>Gracilariales</taxon>
        <taxon>Gracilariaceae</taxon>
        <taxon>Gracilariopsis</taxon>
    </lineage>
</organism>
<dbReference type="SUPFAM" id="SSF48452">
    <property type="entry name" value="TPR-like"/>
    <property type="match status" value="2"/>
</dbReference>
<dbReference type="Pfam" id="PF14308">
    <property type="entry name" value="DnaJ-X"/>
    <property type="match status" value="1"/>
</dbReference>
<gene>
    <name evidence="4" type="ORF">BWQ96_05310</name>
</gene>
<keyword evidence="5" id="KW-1185">Reference proteome</keyword>
<proteinExistence type="predicted"/>
<evidence type="ECO:0000313" key="4">
    <source>
        <dbReference type="EMBL" id="PXF44946.1"/>
    </source>
</evidence>
<dbReference type="PANTHER" id="PTHR44094">
    <property type="entry name" value="DNAJ HEAT SHOCK N-TERMINAL DOMAIN-CONTAINING PROTEIN"/>
    <property type="match status" value="1"/>
</dbReference>
<feature type="domain" description="J" evidence="3">
    <location>
        <begin position="303"/>
        <end position="368"/>
    </location>
</feature>
<protein>
    <submittedName>
        <fullName evidence="4">Chaperone protein dnaJ 10</fullName>
    </submittedName>
</protein>
<reference evidence="4 5" key="1">
    <citation type="journal article" date="2018" name="Mol. Biol. Evol.">
        <title>Analysis of the draft genome of the red seaweed Gracilariopsis chorda provides insights into genome size evolution in Rhodophyta.</title>
        <authorList>
            <person name="Lee J."/>
            <person name="Yang E.C."/>
            <person name="Graf L."/>
            <person name="Yang J.H."/>
            <person name="Qiu H."/>
            <person name="Zel Zion U."/>
            <person name="Chan C.X."/>
            <person name="Stephens T.G."/>
            <person name="Weber A.P.M."/>
            <person name="Boo G.H."/>
            <person name="Boo S.M."/>
            <person name="Kim K.M."/>
            <person name="Shin Y."/>
            <person name="Jung M."/>
            <person name="Lee S.J."/>
            <person name="Yim H.S."/>
            <person name="Lee J.H."/>
            <person name="Bhattacharya D."/>
            <person name="Yoon H.S."/>
        </authorList>
    </citation>
    <scope>NUCLEOTIDE SEQUENCE [LARGE SCALE GENOMIC DNA]</scope>
    <source>
        <strain evidence="4 5">SKKU-2015</strain>
        <tissue evidence="4">Whole body</tissue>
    </source>
</reference>
<dbReference type="InterPro" id="IPR036869">
    <property type="entry name" value="J_dom_sf"/>
</dbReference>
<sequence length="743" mass="82845">MADDARTRANACFRLGDWNGAIAAYTSAIDLLALAGLPPDKKLYSNRSAAHYKLSRQLRDADDPHPSKLLHQLDMAYTDGSVAAEIDPLWPKAWCRMGVALIDAERFVEAKDVMEKAYRLCPHSEDVEVLYERALQLFAEFESFSVRAYSCGMKLLQQMEFRAAATAFTAAIKACQTEHRFPTKEMYAARCEAHYNVSRTETSSERCEKAMEAALDDAERCVRNAPTWATGWLWKALVLRAMGKLTDALKQLKKGQQLCKEHDELNSLIREIDLTLVEKERYARSSRSDSPSSATRGNVKDLSLYDVLGVPPDATDSSIKKAYYLQAKRCHPDRHPDDPQATEKFQKLGEAYQILSNEHTRALYDASGMEGLESSNMERMEAGQLFDMLFGSDQFEFLVGELSLASLASNVDEDGNAPSENFMKAIQKQRVRKLIDELLRIIQPWTEGDKSAFIQWAYTKAACIVESNCGPAMLYTIGQIYTRKADIYLGRDHLLGIPSMLSSVGYTKHKFSTQMKASGAALRVMDKQRRMQDKVSRLEKEGRTLGEEEAQRMAMDMVENAFDMMWKITVVDIQKTLDEVISHILDGKDMPDDQENIEQIIHNLDEEGRVGAPGRGVLYTPPCVTVKSGSLTSDTSADDSAEKGSDKASRFTLDSLEKGIERFFLPKKEHKEGTRARSREDILHARATGLRKLGKIFMQVSQDTSVQSVVLAGGATPGSSGSGSEGWSCDSTPRQSDVGEAEA</sequence>
<dbReference type="Pfam" id="PF13181">
    <property type="entry name" value="TPR_8"/>
    <property type="match status" value="1"/>
</dbReference>
<dbReference type="SMART" id="SM00028">
    <property type="entry name" value="TPR"/>
    <property type="match status" value="4"/>
</dbReference>